<evidence type="ECO:0000313" key="3">
    <source>
        <dbReference type="EMBL" id="SBS99417.1"/>
    </source>
</evidence>
<name>A0A1A8X499_PLAOA</name>
<evidence type="ECO:0000313" key="5">
    <source>
        <dbReference type="Proteomes" id="UP000078560"/>
    </source>
</evidence>
<dbReference type="EMBL" id="FLQV01001290">
    <property type="protein sequence ID" value="SBS99417.1"/>
    <property type="molecule type" value="Genomic_DNA"/>
</dbReference>
<evidence type="ECO:0000313" key="2">
    <source>
        <dbReference type="EMBL" id="SBS84786.1"/>
    </source>
</evidence>
<accession>A0A1A8X499</accession>
<sequence>MSSDILDSQLKKLLEDDKILNKSNPFEFYVSLNDYDTKYINTTCDLLNSSSITNKDGICKLWWMIKKVLDEWNEKYAKFKGVSTEKTCAYFNYWFISKLKNIEEIGNAFYLLYLKWYDYVYRELKVDICTSKIYYGFTKLELINKKKLYDFLEYYATIRVILHNGKTDRKKEYCDYIWDIFKLYKEMEQKNSSQNNECPGKHLNLIFNIQNKTLCPLELEELRNTRNSESSCDNTDCNKGINPQETLEYEDILNEISEYLIYKKMDDTKSLCNYDGYCNKVKSFEKNHLGVSKLCTKIALNLAYLYRMSEVKESKERCLYFLYWTYDQIGKLLKNNMKNIGNIPVVHELFDVIHNINYILEQENKCYIDYNFDSTFIELREMKYLHDYFRNFDKECPSYFKCNEKYNPYNIYSKMECVKRLNKNFTKVRMPTSIDNYVKSLSKESEDNPHLLKWGNTPSIASEIIHSVSSHDPFHIIMLIFFSIFGIFFVFFVFYKFTPFESQSHKRKLMKKKNMHSFHEMFNEFSEYNS</sequence>
<dbReference type="InterPro" id="IPR008780">
    <property type="entry name" value="Plasmodium_Vir"/>
</dbReference>
<keyword evidence="1" id="KW-1133">Transmembrane helix</keyword>
<evidence type="ECO:0000256" key="1">
    <source>
        <dbReference type="SAM" id="Phobius"/>
    </source>
</evidence>
<feature type="transmembrane region" description="Helical" evidence="1">
    <location>
        <begin position="474"/>
        <end position="497"/>
    </location>
</feature>
<dbReference type="Proteomes" id="UP000078546">
    <property type="component" value="Unassembled WGS sequence"/>
</dbReference>
<dbReference type="Proteomes" id="UP000078560">
    <property type="component" value="Unassembled WGS sequence"/>
</dbReference>
<gene>
    <name evidence="3" type="ORF">POVCU1_052650</name>
    <name evidence="2" type="ORF">POVCU2_0028020</name>
</gene>
<dbReference type="EMBL" id="FLQU01000376">
    <property type="protein sequence ID" value="SBS84786.1"/>
    <property type="molecule type" value="Genomic_DNA"/>
</dbReference>
<dbReference type="AlphaFoldDB" id="A0A1A8X499"/>
<dbReference type="Pfam" id="PF05795">
    <property type="entry name" value="Plasmodium_Vir"/>
    <property type="match status" value="2"/>
</dbReference>
<evidence type="ECO:0000313" key="4">
    <source>
        <dbReference type="Proteomes" id="UP000078546"/>
    </source>
</evidence>
<proteinExistence type="predicted"/>
<organism evidence="3 4">
    <name type="scientific">Plasmodium ovale curtisi</name>
    <dbReference type="NCBI Taxonomy" id="864141"/>
    <lineage>
        <taxon>Eukaryota</taxon>
        <taxon>Sar</taxon>
        <taxon>Alveolata</taxon>
        <taxon>Apicomplexa</taxon>
        <taxon>Aconoidasida</taxon>
        <taxon>Haemosporida</taxon>
        <taxon>Plasmodiidae</taxon>
        <taxon>Plasmodium</taxon>
        <taxon>Plasmodium (Plasmodium)</taxon>
    </lineage>
</organism>
<protein>
    <submittedName>
        <fullName evidence="3">PIR Superfamily Protein</fullName>
    </submittedName>
</protein>
<keyword evidence="1" id="KW-0812">Transmembrane</keyword>
<keyword evidence="1" id="KW-0472">Membrane</keyword>
<reference evidence="3" key="1">
    <citation type="submission" date="2016-05" db="EMBL/GenBank/DDBJ databases">
        <authorList>
            <person name="Lavstsen T."/>
            <person name="Jespersen J.S."/>
        </authorList>
    </citation>
    <scope>NUCLEOTIDE SEQUENCE [LARGE SCALE GENOMIC DNA]</scope>
</reference>
<reference evidence="4 5" key="2">
    <citation type="submission" date="2016-05" db="EMBL/GenBank/DDBJ databases">
        <authorList>
            <person name="Naeem Raeece"/>
        </authorList>
    </citation>
    <scope>NUCLEOTIDE SEQUENCE [LARGE SCALE GENOMIC DNA]</scope>
</reference>